<reference evidence="3" key="1">
    <citation type="submission" date="2016-11" db="EMBL/GenBank/DDBJ databases">
        <title>The genome of Nicotiana attenuata.</title>
        <authorList>
            <person name="Xu S."/>
            <person name="Brockmoeller T."/>
            <person name="Gaquerel E."/>
            <person name="Navarro A."/>
            <person name="Kuhl H."/>
            <person name="Gase K."/>
            <person name="Ling Z."/>
            <person name="Zhou W."/>
            <person name="Kreitzer C."/>
            <person name="Stanke M."/>
            <person name="Tang H."/>
            <person name="Lyons E."/>
            <person name="Pandey P."/>
            <person name="Pandey S.P."/>
            <person name="Timmermann B."/>
            <person name="Baldwin I.T."/>
        </authorList>
    </citation>
    <scope>NUCLEOTIDE SEQUENCE [LARGE SCALE GENOMIC DNA]</scope>
    <source>
        <strain evidence="3">UT</strain>
    </source>
</reference>
<evidence type="ECO:0000313" key="3">
    <source>
        <dbReference type="EMBL" id="OIT26566.1"/>
    </source>
</evidence>
<name>A0A1J6KAZ4_NICAT</name>
<dbReference type="EMBL" id="MJEQ01002766">
    <property type="protein sequence ID" value="OIT26566.1"/>
    <property type="molecule type" value="Genomic_DNA"/>
</dbReference>
<dbReference type="Gene3D" id="3.40.50.2000">
    <property type="entry name" value="Glycogen Phosphorylase B"/>
    <property type="match status" value="2"/>
</dbReference>
<accession>A0A1J6KAZ4</accession>
<dbReference type="PANTHER" id="PTHR48048">
    <property type="entry name" value="GLYCOSYLTRANSFERASE"/>
    <property type="match status" value="1"/>
</dbReference>
<evidence type="ECO:0000313" key="4">
    <source>
        <dbReference type="Proteomes" id="UP000187609"/>
    </source>
</evidence>
<protein>
    <submittedName>
        <fullName evidence="3">Anthocyanidin 3-o-glucosyltransferase 6</fullName>
    </submittedName>
</protein>
<dbReference type="AlphaFoldDB" id="A0A1J6KAZ4"/>
<dbReference type="Gramene" id="OIT26566">
    <property type="protein sequence ID" value="OIT26566"/>
    <property type="gene ID" value="A4A49_25061"/>
</dbReference>
<dbReference type="SUPFAM" id="SSF53756">
    <property type="entry name" value="UDP-Glycosyltransferase/glycogen phosphorylase"/>
    <property type="match status" value="1"/>
</dbReference>
<comment type="similarity">
    <text evidence="1">Belongs to the UDP-glycosyltransferase family.</text>
</comment>
<gene>
    <name evidence="3" type="primary">GT6_4</name>
    <name evidence="3" type="ORF">A4A49_25061</name>
</gene>
<dbReference type="STRING" id="49451.A0A1J6KAZ4"/>
<comment type="caution">
    <text evidence="3">The sequence shown here is derived from an EMBL/GenBank/DDBJ whole genome shotgun (WGS) entry which is preliminary data.</text>
</comment>
<organism evidence="3 4">
    <name type="scientific">Nicotiana attenuata</name>
    <name type="common">Coyote tobacco</name>
    <dbReference type="NCBI Taxonomy" id="49451"/>
    <lineage>
        <taxon>Eukaryota</taxon>
        <taxon>Viridiplantae</taxon>
        <taxon>Streptophyta</taxon>
        <taxon>Embryophyta</taxon>
        <taxon>Tracheophyta</taxon>
        <taxon>Spermatophyta</taxon>
        <taxon>Magnoliopsida</taxon>
        <taxon>eudicotyledons</taxon>
        <taxon>Gunneridae</taxon>
        <taxon>Pentapetalae</taxon>
        <taxon>asterids</taxon>
        <taxon>lamiids</taxon>
        <taxon>Solanales</taxon>
        <taxon>Solanaceae</taxon>
        <taxon>Nicotianoideae</taxon>
        <taxon>Nicotianeae</taxon>
        <taxon>Nicotiana</taxon>
    </lineage>
</organism>
<dbReference type="FunFam" id="3.40.50.2000:FF:000056">
    <property type="entry name" value="Glycosyltransferase"/>
    <property type="match status" value="1"/>
</dbReference>
<proteinExistence type="inferred from homology"/>
<keyword evidence="2" id="KW-0808">Transferase</keyword>
<dbReference type="InterPro" id="IPR050481">
    <property type="entry name" value="UDP-glycosyltransf_plant"/>
</dbReference>
<dbReference type="GO" id="GO:0035251">
    <property type="term" value="F:UDP-glucosyltransferase activity"/>
    <property type="evidence" value="ECO:0007669"/>
    <property type="project" value="InterPro"/>
</dbReference>
<evidence type="ECO:0000256" key="2">
    <source>
        <dbReference type="ARBA" id="ARBA00022679"/>
    </source>
</evidence>
<dbReference type="Proteomes" id="UP000187609">
    <property type="component" value="Unassembled WGS sequence"/>
</dbReference>
<dbReference type="SMR" id="A0A1J6KAZ4"/>
<dbReference type="PANTHER" id="PTHR48048:SF35">
    <property type="entry name" value="UDP-GLYCOSYLTRANSFERASES DOMAIN-CONTAINING PROTEIN"/>
    <property type="match status" value="1"/>
</dbReference>
<sequence length="295" mass="33012">MLCAHPLMDVATEFGIPGYVFFTSPADFLGLMLHFQILDDECNKDVSQFKNANSWLSFPSYAYPVPPSVLQMVLVGSDTWLVSGFLEFARGYRKAKGIIINTFTELETHALDACKNNISRSGQLPLLPSIYSVGPIMNQSKSSRTESEETKIIKWLDQQPPESVVLICFGSQGSLSVEQVKEIALALQHSGYRFFWSLRQPPEESSNDKNAQFPGEYMNYFEILPKGFLERTVKKGKVVGWVPQFKVLSHEAIGGIRVTLRLEFYTGKHMVWGAYSNMAIALRTTGCTLGKEDGS</sequence>
<evidence type="ECO:0000256" key="1">
    <source>
        <dbReference type="ARBA" id="ARBA00009995"/>
    </source>
</evidence>
<keyword evidence="4" id="KW-1185">Reference proteome</keyword>
<dbReference type="OMA" id="GFLENTC"/>